<accession>A0A3D9EWE4</accession>
<proteinExistence type="predicted"/>
<dbReference type="EMBL" id="QRDL01000002">
    <property type="protein sequence ID" value="RED06630.1"/>
    <property type="molecule type" value="Genomic_DNA"/>
</dbReference>
<dbReference type="AlphaFoldDB" id="A0A3D9EWE4"/>
<organism evidence="1 2">
    <name type="scientific">Ectopseudomonas oleovorans</name>
    <name type="common">Pseudomonas oleovorans</name>
    <dbReference type="NCBI Taxonomy" id="301"/>
    <lineage>
        <taxon>Bacteria</taxon>
        <taxon>Pseudomonadati</taxon>
        <taxon>Pseudomonadota</taxon>
        <taxon>Gammaproteobacteria</taxon>
        <taxon>Pseudomonadales</taxon>
        <taxon>Pseudomonadaceae</taxon>
        <taxon>Ectopseudomonas</taxon>
    </lineage>
</organism>
<reference evidence="1 2" key="1">
    <citation type="submission" date="2018-07" db="EMBL/GenBank/DDBJ databases">
        <title>Genome sequencing of rice bacterial endophytes.</title>
        <authorList>
            <person name="Venturi V."/>
        </authorList>
    </citation>
    <scope>NUCLEOTIDE SEQUENCE [LARGE SCALE GENOMIC DNA]</scope>
    <source>
        <strain evidence="1 2">AG1002</strain>
    </source>
</reference>
<evidence type="ECO:0000313" key="1">
    <source>
        <dbReference type="EMBL" id="RED06630.1"/>
    </source>
</evidence>
<sequence length="134" mass="15226">MISCRKLGAEEMNTYVFETARRLLTDIYGALYEMESGHGFRCVKAERGQIFLYRPVAGLAEGNLGEIAFEIESHARRAGRGVVETRHFFRQLKVASGHPTERDSRYDWPRIGFTDKEEVTAIVLELKAFLGVGR</sequence>
<name>A0A3D9EWE4_ECTOL</name>
<gene>
    <name evidence="1" type="ORF">DFO60_1133</name>
</gene>
<comment type="caution">
    <text evidence="1">The sequence shown here is derived from an EMBL/GenBank/DDBJ whole genome shotgun (WGS) entry which is preliminary data.</text>
</comment>
<evidence type="ECO:0000313" key="2">
    <source>
        <dbReference type="Proteomes" id="UP000256988"/>
    </source>
</evidence>
<protein>
    <submittedName>
        <fullName evidence="1">Uncharacterized protein</fullName>
    </submittedName>
</protein>
<dbReference type="Proteomes" id="UP000256988">
    <property type="component" value="Unassembled WGS sequence"/>
</dbReference>